<protein>
    <recommendedName>
        <fullName evidence="4">DUF4371 domain-containing protein</fullName>
    </recommendedName>
</protein>
<evidence type="ECO:0000256" key="1">
    <source>
        <dbReference type="SAM" id="MobiDB-lite"/>
    </source>
</evidence>
<dbReference type="InterPro" id="IPR012337">
    <property type="entry name" value="RNaseH-like_sf"/>
</dbReference>
<reference evidence="2" key="3">
    <citation type="submission" date="2025-09" db="UniProtKB">
        <authorList>
            <consortium name="Ensembl"/>
        </authorList>
    </citation>
    <scope>IDENTIFICATION</scope>
</reference>
<dbReference type="PANTHER" id="PTHR45913:SF19">
    <property type="entry name" value="LOW QUALITY PROTEIN: ZINC FINGER BED DOMAIN-CONTAINING PROTEIN 5-LIKE"/>
    <property type="match status" value="1"/>
</dbReference>
<keyword evidence="3" id="KW-1185">Reference proteome</keyword>
<feature type="region of interest" description="Disordered" evidence="1">
    <location>
        <begin position="41"/>
        <end position="68"/>
    </location>
</feature>
<name>A0A8C5HHF0_GOUWI</name>
<dbReference type="PANTHER" id="PTHR45913">
    <property type="entry name" value="EPM2A-INTERACTING PROTEIN 1"/>
    <property type="match status" value="1"/>
</dbReference>
<organism evidence="2 3">
    <name type="scientific">Gouania willdenowi</name>
    <name type="common">Blunt-snouted clingfish</name>
    <name type="synonym">Lepadogaster willdenowi</name>
    <dbReference type="NCBI Taxonomy" id="441366"/>
    <lineage>
        <taxon>Eukaryota</taxon>
        <taxon>Metazoa</taxon>
        <taxon>Chordata</taxon>
        <taxon>Craniata</taxon>
        <taxon>Vertebrata</taxon>
        <taxon>Euteleostomi</taxon>
        <taxon>Actinopterygii</taxon>
        <taxon>Neopterygii</taxon>
        <taxon>Teleostei</taxon>
        <taxon>Neoteleostei</taxon>
        <taxon>Acanthomorphata</taxon>
        <taxon>Ovalentaria</taxon>
        <taxon>Blenniimorphae</taxon>
        <taxon>Blenniiformes</taxon>
        <taxon>Gobiesocoidei</taxon>
        <taxon>Gobiesocidae</taxon>
        <taxon>Gobiesocinae</taxon>
        <taxon>Gouania</taxon>
    </lineage>
</organism>
<evidence type="ECO:0000313" key="3">
    <source>
        <dbReference type="Proteomes" id="UP000694680"/>
    </source>
</evidence>
<reference evidence="2" key="2">
    <citation type="submission" date="2025-08" db="UniProtKB">
        <authorList>
            <consortium name="Ensembl"/>
        </authorList>
    </citation>
    <scope>IDENTIFICATION</scope>
</reference>
<dbReference type="AlphaFoldDB" id="A0A8C5HHF0"/>
<sequence>MHTFSDTQELFQAGHWFIHLSHQRGGPTPIAAVTKEIGLPSTSETAGENESDSVPAVGPAAVKGKRKREKTRKYTDNYLKFGFTFKERDGIEFSMCVICSTVLSNESMKPSKLQRHLETTHGHLKDENVEYFQTCLKSLQGQQTLMKKSAKVGELALKCSYQVALRIAQKKQPYTIGEDLILPSATDMCKTMYGNDIDINKLKTVPLSDTTIARRIDEMASDVRVQLIEKLRLADAFALQLDESTDVSKDAQLLAFVRFVDQNEMQEEFLFCKRLPERTTSAEIFKVIDVFFRENDISWANCVALCTDGARAMAGLKSGLIALVRDVAPEVIWTHCMLHREALVAKDMSAELSDVMNLVVKVVNIVKKSALQTRLFSNLCGAEGEEHTGLLYHSEVRWLLRGTVLARVFELRTSIREFLLLQKCTELAALFSDNAWITKLAYLADIFAELNKLNMDELGDSAVLSPPITHAILAHLEALHDQFRSYFSEADSWRRDKTWIQFPFRDNAAHGARLTVTEEDQLIELSTDSTFRNIYETKSLSQFWISCQKVFPQLAAKAMMSLLPFATTYLCESGFSSLTYLKNKYRSRLQPEADMTLCLTTSISPRLDKLCATHQGQTSH</sequence>
<reference evidence="2" key="1">
    <citation type="submission" date="2020-06" db="EMBL/GenBank/DDBJ databases">
        <authorList>
            <consortium name="Wellcome Sanger Institute Data Sharing"/>
        </authorList>
    </citation>
    <scope>NUCLEOTIDE SEQUENCE [LARGE SCALE GENOMIC DNA]</scope>
</reference>
<dbReference type="SUPFAM" id="SSF53098">
    <property type="entry name" value="Ribonuclease H-like"/>
    <property type="match status" value="1"/>
</dbReference>
<accession>A0A8C5HHF0</accession>
<proteinExistence type="predicted"/>
<evidence type="ECO:0000313" key="2">
    <source>
        <dbReference type="Ensembl" id="ENSGWIP00000044791.1"/>
    </source>
</evidence>
<dbReference type="Proteomes" id="UP000694680">
    <property type="component" value="Chromosome 3"/>
</dbReference>
<dbReference type="Ensembl" id="ENSGWIT00000048541.1">
    <property type="protein sequence ID" value="ENSGWIP00000044791.1"/>
    <property type="gene ID" value="ENSGWIG00000022257.1"/>
</dbReference>
<evidence type="ECO:0008006" key="4">
    <source>
        <dbReference type="Google" id="ProtNLM"/>
    </source>
</evidence>